<dbReference type="EMBL" id="CP010904">
    <property type="protein sequence ID" value="AKJ63859.1"/>
    <property type="molecule type" value="Genomic_DNA"/>
</dbReference>
<name>A0A0G3EI98_9BACT</name>
<keyword evidence="2" id="KW-1185">Reference proteome</keyword>
<dbReference type="InterPro" id="IPR012337">
    <property type="entry name" value="RNaseH-like_sf"/>
</dbReference>
<organism evidence="1 2">
    <name type="scientific">Kiritimatiella glycovorans</name>
    <dbReference type="NCBI Taxonomy" id="1307763"/>
    <lineage>
        <taxon>Bacteria</taxon>
        <taxon>Pseudomonadati</taxon>
        <taxon>Kiritimatiellota</taxon>
        <taxon>Kiritimatiellia</taxon>
        <taxon>Kiritimatiellales</taxon>
        <taxon>Kiritimatiellaceae</taxon>
        <taxon>Kiritimatiella</taxon>
    </lineage>
</organism>
<dbReference type="PANTHER" id="PTHR10948:SF23">
    <property type="entry name" value="TRANSPOSASE INSI FOR INSERTION SEQUENCE ELEMENT IS30A-RELATED"/>
    <property type="match status" value="1"/>
</dbReference>
<accession>A0A0G3EI98</accession>
<dbReference type="AlphaFoldDB" id="A0A0G3EI98"/>
<dbReference type="InterPro" id="IPR053392">
    <property type="entry name" value="Transposase_IS30-like"/>
</dbReference>
<evidence type="ECO:0000313" key="2">
    <source>
        <dbReference type="Proteomes" id="UP000035268"/>
    </source>
</evidence>
<dbReference type="SUPFAM" id="SSF53098">
    <property type="entry name" value="Ribonuclease H-like"/>
    <property type="match status" value="1"/>
</dbReference>
<dbReference type="GO" id="GO:0004803">
    <property type="term" value="F:transposase activity"/>
    <property type="evidence" value="ECO:0007669"/>
    <property type="project" value="TreeGrafter"/>
</dbReference>
<protein>
    <submittedName>
        <fullName evidence="1">Transposase, IS30 family</fullName>
    </submittedName>
</protein>
<dbReference type="InterPro" id="IPR051917">
    <property type="entry name" value="Transposase-Integrase"/>
</dbReference>
<sequence>MHERMATKTGMDIFFAHPYHSWERGTNENTNGLIRRLHPKKVSFRGIGTAALKRIDTFLNDRPRKCLGWMTPREKMAAFLASAP</sequence>
<reference evidence="1 2" key="2">
    <citation type="journal article" date="2016" name="ISME J.">
        <title>Characterization of the first cultured representative of Verrucomicrobia subdivision 5 indicates the proposal of a novel phylum.</title>
        <authorList>
            <person name="Spring S."/>
            <person name="Bunk B."/>
            <person name="Sproer C."/>
            <person name="Schumann P."/>
            <person name="Rohde M."/>
            <person name="Tindall B.J."/>
            <person name="Klenk H.P."/>
        </authorList>
    </citation>
    <scope>NUCLEOTIDE SEQUENCE [LARGE SCALE GENOMIC DNA]</scope>
    <source>
        <strain evidence="1 2">L21-Fru-AB</strain>
    </source>
</reference>
<dbReference type="PATRIC" id="fig|1609981.3.peg.611"/>
<dbReference type="STRING" id="1307763.L21SP4_00589"/>
<dbReference type="KEGG" id="vbl:L21SP4_00589"/>
<dbReference type="GO" id="GO:0032196">
    <property type="term" value="P:transposition"/>
    <property type="evidence" value="ECO:0007669"/>
    <property type="project" value="TreeGrafter"/>
</dbReference>
<gene>
    <name evidence="1" type="ORF">L21SP4_00589</name>
</gene>
<dbReference type="NCBIfam" id="NF033563">
    <property type="entry name" value="transpos_IS30"/>
    <property type="match status" value="1"/>
</dbReference>
<dbReference type="Gene3D" id="3.30.420.10">
    <property type="entry name" value="Ribonuclease H-like superfamily/Ribonuclease H"/>
    <property type="match status" value="1"/>
</dbReference>
<dbReference type="GO" id="GO:0003676">
    <property type="term" value="F:nucleic acid binding"/>
    <property type="evidence" value="ECO:0007669"/>
    <property type="project" value="InterPro"/>
</dbReference>
<proteinExistence type="predicted"/>
<reference evidence="2" key="1">
    <citation type="submission" date="2015-02" db="EMBL/GenBank/DDBJ databases">
        <title>Description and complete genome sequence of the first cultured representative of the subdivision 5 of the Verrucomicrobia phylum.</title>
        <authorList>
            <person name="Spring S."/>
            <person name="Bunk B."/>
            <person name="Sproer C."/>
            <person name="Klenk H.-P."/>
        </authorList>
    </citation>
    <scope>NUCLEOTIDE SEQUENCE [LARGE SCALE GENOMIC DNA]</scope>
    <source>
        <strain evidence="2">L21-Fru-AB</strain>
    </source>
</reference>
<dbReference type="PANTHER" id="PTHR10948">
    <property type="entry name" value="TRANSPOSASE"/>
    <property type="match status" value="1"/>
</dbReference>
<dbReference type="GO" id="GO:0005829">
    <property type="term" value="C:cytosol"/>
    <property type="evidence" value="ECO:0007669"/>
    <property type="project" value="TreeGrafter"/>
</dbReference>
<dbReference type="InterPro" id="IPR036397">
    <property type="entry name" value="RNaseH_sf"/>
</dbReference>
<evidence type="ECO:0000313" key="1">
    <source>
        <dbReference type="EMBL" id="AKJ63859.1"/>
    </source>
</evidence>
<dbReference type="Proteomes" id="UP000035268">
    <property type="component" value="Chromosome"/>
</dbReference>